<comment type="caution">
    <text evidence="2">The sequence shown here is derived from an EMBL/GenBank/DDBJ whole genome shotgun (WGS) entry which is preliminary data.</text>
</comment>
<dbReference type="PANTHER" id="PTHR31672">
    <property type="entry name" value="BNACNNG10540D PROTEIN"/>
    <property type="match status" value="1"/>
</dbReference>
<evidence type="ECO:0000259" key="1">
    <source>
        <dbReference type="PROSITE" id="PS50181"/>
    </source>
</evidence>
<dbReference type="OrthoDB" id="5319261at2759"/>
<name>A0A7J6VB15_THATH</name>
<dbReference type="SMART" id="SM00256">
    <property type="entry name" value="FBOX"/>
    <property type="match status" value="1"/>
</dbReference>
<dbReference type="AlphaFoldDB" id="A0A7J6VB15"/>
<sequence>MAQSMDETTWFNGVTWVDVCTEAGNSTNKISYTADVYSNKTEKNVNVVGGYELKLGLLLLFPTDIILDILSRLPVEDLIRGRIICKSWYKLTKDPQFIHLQVSKATRGPHSFLLDETNVDRGKTLILVDMENDKWRSTEIMFKTIYKTTMNLSNSCNGLVCISANFTGYDPVIHNLLTKDCLILPNSDYKPHQSFSFRMTGFGIGFDSMNKKYKVVRVIYEDIQAKKFHTKAEIITLGESSWRILNFPHTVTTHSIKKPVFLYGALHWLIRREKDCSHSDHVLVLDCINETFETINFPPVELPEDLALINLGETLALSELSERGLFNSDVHRIWQIVGNR</sequence>
<evidence type="ECO:0000313" key="3">
    <source>
        <dbReference type="Proteomes" id="UP000554482"/>
    </source>
</evidence>
<gene>
    <name evidence="2" type="ORF">FRX31_029061</name>
</gene>
<dbReference type="PANTHER" id="PTHR31672:SF13">
    <property type="entry name" value="F-BOX PROTEIN CPR30-LIKE"/>
    <property type="match status" value="1"/>
</dbReference>
<accession>A0A7J6VB15</accession>
<dbReference type="Proteomes" id="UP000554482">
    <property type="component" value="Unassembled WGS sequence"/>
</dbReference>
<dbReference type="Pfam" id="PF07734">
    <property type="entry name" value="FBA_1"/>
    <property type="match status" value="1"/>
</dbReference>
<dbReference type="InterPro" id="IPR001810">
    <property type="entry name" value="F-box_dom"/>
</dbReference>
<keyword evidence="3" id="KW-1185">Reference proteome</keyword>
<dbReference type="PROSITE" id="PS50181">
    <property type="entry name" value="FBOX"/>
    <property type="match status" value="1"/>
</dbReference>
<dbReference type="InterPro" id="IPR017451">
    <property type="entry name" value="F-box-assoc_interact_dom"/>
</dbReference>
<dbReference type="NCBIfam" id="TIGR01640">
    <property type="entry name" value="F_box_assoc_1"/>
    <property type="match status" value="1"/>
</dbReference>
<dbReference type="InterPro" id="IPR050796">
    <property type="entry name" value="SCF_F-box_component"/>
</dbReference>
<protein>
    <recommendedName>
        <fullName evidence="1">F-box domain-containing protein</fullName>
    </recommendedName>
</protein>
<dbReference type="Pfam" id="PF12937">
    <property type="entry name" value="F-box-like"/>
    <property type="match status" value="1"/>
</dbReference>
<dbReference type="SUPFAM" id="SSF81383">
    <property type="entry name" value="F-box domain"/>
    <property type="match status" value="1"/>
</dbReference>
<dbReference type="Gene3D" id="1.20.1280.50">
    <property type="match status" value="1"/>
</dbReference>
<reference evidence="2 3" key="1">
    <citation type="submission" date="2020-06" db="EMBL/GenBank/DDBJ databases">
        <title>Transcriptomic and genomic resources for Thalictrum thalictroides and T. hernandezii: Facilitating candidate gene discovery in an emerging model plant lineage.</title>
        <authorList>
            <person name="Arias T."/>
            <person name="Riano-Pachon D.M."/>
            <person name="Di Stilio V.S."/>
        </authorList>
    </citation>
    <scope>NUCLEOTIDE SEQUENCE [LARGE SCALE GENOMIC DNA]</scope>
    <source>
        <strain evidence="3">cv. WT478/WT964</strain>
        <tissue evidence="2">Leaves</tissue>
    </source>
</reference>
<feature type="domain" description="F-box" evidence="1">
    <location>
        <begin position="55"/>
        <end position="100"/>
    </location>
</feature>
<proteinExistence type="predicted"/>
<evidence type="ECO:0000313" key="2">
    <source>
        <dbReference type="EMBL" id="KAF5181355.1"/>
    </source>
</evidence>
<dbReference type="InterPro" id="IPR036047">
    <property type="entry name" value="F-box-like_dom_sf"/>
</dbReference>
<organism evidence="2 3">
    <name type="scientific">Thalictrum thalictroides</name>
    <name type="common">Rue-anemone</name>
    <name type="synonym">Anemone thalictroides</name>
    <dbReference type="NCBI Taxonomy" id="46969"/>
    <lineage>
        <taxon>Eukaryota</taxon>
        <taxon>Viridiplantae</taxon>
        <taxon>Streptophyta</taxon>
        <taxon>Embryophyta</taxon>
        <taxon>Tracheophyta</taxon>
        <taxon>Spermatophyta</taxon>
        <taxon>Magnoliopsida</taxon>
        <taxon>Ranunculales</taxon>
        <taxon>Ranunculaceae</taxon>
        <taxon>Thalictroideae</taxon>
        <taxon>Thalictrum</taxon>
    </lineage>
</organism>
<dbReference type="EMBL" id="JABWDY010036274">
    <property type="protein sequence ID" value="KAF5181355.1"/>
    <property type="molecule type" value="Genomic_DNA"/>
</dbReference>
<dbReference type="InterPro" id="IPR006527">
    <property type="entry name" value="F-box-assoc_dom_typ1"/>
</dbReference>